<dbReference type="Pfam" id="PF11836">
    <property type="entry name" value="Phage_TAC_11"/>
    <property type="match status" value="1"/>
</dbReference>
<evidence type="ECO:0000313" key="2">
    <source>
        <dbReference type="Proteomes" id="UP000613160"/>
    </source>
</evidence>
<dbReference type="EMBL" id="BMJJ01000003">
    <property type="protein sequence ID" value="GGD12490.1"/>
    <property type="molecule type" value="Genomic_DNA"/>
</dbReference>
<dbReference type="InterPro" id="IPR021791">
    <property type="entry name" value="Phage_TAC_11"/>
</dbReference>
<dbReference type="Proteomes" id="UP000613160">
    <property type="component" value="Unassembled WGS sequence"/>
</dbReference>
<sequence length="154" mass="15325">MRRAVNRRRGEVAGLIDGEDRVLCLTLGALAELEDAFAAEDVAALLARFSAGRLAARDLIRILGAGLRGGGMDVDDAAVAQMRIDGGTAGAARLVAALLAAAFGEAEEAPAKAEGAAAASVGDASVGDAAEAAAKTAKRAITVSTGVEPFPANP</sequence>
<organism evidence="1 2">
    <name type="scientific">Aureimonas glaciei</name>
    <dbReference type="NCBI Taxonomy" id="1776957"/>
    <lineage>
        <taxon>Bacteria</taxon>
        <taxon>Pseudomonadati</taxon>
        <taxon>Pseudomonadota</taxon>
        <taxon>Alphaproteobacteria</taxon>
        <taxon>Hyphomicrobiales</taxon>
        <taxon>Aurantimonadaceae</taxon>
        <taxon>Aureimonas</taxon>
    </lineage>
</organism>
<dbReference type="AlphaFoldDB" id="A0A916XUP1"/>
<comment type="caution">
    <text evidence="1">The sequence shown here is derived from an EMBL/GenBank/DDBJ whole genome shotgun (WGS) entry which is preliminary data.</text>
</comment>
<protein>
    <recommendedName>
        <fullName evidence="3">Gene transfer agent family protein</fullName>
    </recommendedName>
</protein>
<accession>A0A916XUP1</accession>
<reference evidence="1" key="2">
    <citation type="submission" date="2020-09" db="EMBL/GenBank/DDBJ databases">
        <authorList>
            <person name="Sun Q."/>
            <person name="Zhou Y."/>
        </authorList>
    </citation>
    <scope>NUCLEOTIDE SEQUENCE</scope>
    <source>
        <strain evidence="1">CGMCC 1.15493</strain>
    </source>
</reference>
<gene>
    <name evidence="1" type="ORF">GCM10011335_14200</name>
</gene>
<name>A0A916XUP1_9HYPH</name>
<evidence type="ECO:0000313" key="1">
    <source>
        <dbReference type="EMBL" id="GGD12490.1"/>
    </source>
</evidence>
<reference evidence="1" key="1">
    <citation type="journal article" date="2014" name="Int. J. Syst. Evol. Microbiol.">
        <title>Complete genome sequence of Corynebacterium casei LMG S-19264T (=DSM 44701T), isolated from a smear-ripened cheese.</title>
        <authorList>
            <consortium name="US DOE Joint Genome Institute (JGI-PGF)"/>
            <person name="Walter F."/>
            <person name="Albersmeier A."/>
            <person name="Kalinowski J."/>
            <person name="Ruckert C."/>
        </authorList>
    </citation>
    <scope>NUCLEOTIDE SEQUENCE</scope>
    <source>
        <strain evidence="1">CGMCC 1.15493</strain>
    </source>
</reference>
<evidence type="ECO:0008006" key="3">
    <source>
        <dbReference type="Google" id="ProtNLM"/>
    </source>
</evidence>
<proteinExistence type="predicted"/>
<keyword evidence="2" id="KW-1185">Reference proteome</keyword>